<organism evidence="1 2">
    <name type="scientific">Araneus ventricosus</name>
    <name type="common">Orbweaver spider</name>
    <name type="synonym">Epeira ventricosa</name>
    <dbReference type="NCBI Taxonomy" id="182803"/>
    <lineage>
        <taxon>Eukaryota</taxon>
        <taxon>Metazoa</taxon>
        <taxon>Ecdysozoa</taxon>
        <taxon>Arthropoda</taxon>
        <taxon>Chelicerata</taxon>
        <taxon>Arachnida</taxon>
        <taxon>Araneae</taxon>
        <taxon>Araneomorphae</taxon>
        <taxon>Entelegynae</taxon>
        <taxon>Araneoidea</taxon>
        <taxon>Araneidae</taxon>
        <taxon>Araneus</taxon>
    </lineage>
</organism>
<sequence length="117" mass="12727">MLTIALHYSPTLWRRGGDLLDTCPNAGEDFLHLHSIPNNPKIRGFEGICAVVFASIFGAFQCAYKSCPVSREQMLGQSLFIILRTPSGGAVVIFLDTCPNAGERFSAPALYPKQPKG</sequence>
<dbReference type="AlphaFoldDB" id="A0A4Y2RDB2"/>
<evidence type="ECO:0000313" key="1">
    <source>
        <dbReference type="EMBL" id="GBN73754.1"/>
    </source>
</evidence>
<protein>
    <submittedName>
        <fullName evidence="1">Uncharacterized protein</fullName>
    </submittedName>
</protein>
<comment type="caution">
    <text evidence="1">The sequence shown here is derived from an EMBL/GenBank/DDBJ whole genome shotgun (WGS) entry which is preliminary data.</text>
</comment>
<dbReference type="Proteomes" id="UP000499080">
    <property type="component" value="Unassembled WGS sequence"/>
</dbReference>
<dbReference type="EMBL" id="BGPR01016660">
    <property type="protein sequence ID" value="GBN73754.1"/>
    <property type="molecule type" value="Genomic_DNA"/>
</dbReference>
<name>A0A4Y2RDB2_ARAVE</name>
<reference evidence="1 2" key="1">
    <citation type="journal article" date="2019" name="Sci. Rep.">
        <title>Orb-weaving spider Araneus ventricosus genome elucidates the spidroin gene catalogue.</title>
        <authorList>
            <person name="Kono N."/>
            <person name="Nakamura H."/>
            <person name="Ohtoshi R."/>
            <person name="Moran D.A.P."/>
            <person name="Shinohara A."/>
            <person name="Yoshida Y."/>
            <person name="Fujiwara M."/>
            <person name="Mori M."/>
            <person name="Tomita M."/>
            <person name="Arakawa K."/>
        </authorList>
    </citation>
    <scope>NUCLEOTIDE SEQUENCE [LARGE SCALE GENOMIC DNA]</scope>
</reference>
<proteinExistence type="predicted"/>
<keyword evidence="2" id="KW-1185">Reference proteome</keyword>
<gene>
    <name evidence="1" type="ORF">AVEN_256269_1</name>
</gene>
<evidence type="ECO:0000313" key="2">
    <source>
        <dbReference type="Proteomes" id="UP000499080"/>
    </source>
</evidence>
<accession>A0A4Y2RDB2</accession>